<dbReference type="EMBL" id="CP000939">
    <property type="protein sequence ID" value="ACA45157.1"/>
    <property type="molecule type" value="Genomic_DNA"/>
</dbReference>
<dbReference type="HOGENOM" id="CLU_3249396_0_0_9"/>
<evidence type="ECO:0000313" key="2">
    <source>
        <dbReference type="Proteomes" id="UP000008541"/>
    </source>
</evidence>
<sequence>MKAAMNFISNKNELLLKLPVELYKIENFYKFTLIFHYNNAFYDEFL</sequence>
<dbReference type="Proteomes" id="UP000008541">
    <property type="component" value="Chromosome"/>
</dbReference>
<protein>
    <submittedName>
        <fullName evidence="1">Uncharacterized protein</fullName>
    </submittedName>
</protein>
<gene>
    <name evidence="1" type="ordered locus">CLD_2890</name>
</gene>
<dbReference type="KEGG" id="cbb:CLD_2890"/>
<reference evidence="1 2" key="1">
    <citation type="journal article" date="2007" name="PLoS ONE">
        <title>Analysis of the neurotoxin complex genes in Clostridium botulinum A1-A4 and B1 strains: BoNT/A3, /Ba4 and /B1 clusters are located within plasmids.</title>
        <authorList>
            <person name="Smith T.J."/>
            <person name="Hill K.K."/>
            <person name="Foley B.T."/>
            <person name="Detter J.C."/>
            <person name="Munk A.C."/>
            <person name="Bruce D.C."/>
            <person name="Doggett N.A."/>
            <person name="Smith L.A."/>
            <person name="Marks J.D."/>
            <person name="Xie G."/>
            <person name="Brettin T.S."/>
        </authorList>
    </citation>
    <scope>NUCLEOTIDE SEQUENCE [LARGE SCALE GENOMIC DNA]</scope>
    <source>
        <strain evidence="2">Okra / Type B1</strain>
    </source>
</reference>
<accession>B1ILT6</accession>
<dbReference type="AlphaFoldDB" id="B1ILT6"/>
<organism evidence="1 2">
    <name type="scientific">Clostridium botulinum (strain Okra / Type B1)</name>
    <dbReference type="NCBI Taxonomy" id="498213"/>
    <lineage>
        <taxon>Bacteria</taxon>
        <taxon>Bacillati</taxon>
        <taxon>Bacillota</taxon>
        <taxon>Clostridia</taxon>
        <taxon>Eubacteriales</taxon>
        <taxon>Clostridiaceae</taxon>
        <taxon>Clostridium</taxon>
    </lineage>
</organism>
<name>B1ILT6_CLOBK</name>
<evidence type="ECO:0000313" key="1">
    <source>
        <dbReference type="EMBL" id="ACA45157.1"/>
    </source>
</evidence>
<proteinExistence type="predicted"/>